<name>A0ACB7SCF2_HYAAI</name>
<sequence length="450" mass="49903">MHSWLRSVWDKLDVMVRKIPRKALGLPLRTHTEDLLALGVHISGAEIAEVQQHSQLARLSTTTTGRRILEEMGLNPMQIETNSLRIPKHVQENVTVAPIPRNTHPVHDEGRRRVRATALLKKLEKGGTSFVDAAAYRDGKKFTTVVVDQSGSTTNCTTVCTTYPQVAEQLAIALALLNSPYDEAARILNSFTSDEIVPHTTYWFPAHGGSVKGFALNPNEFFNAWREALLAAAHRSWADQKTFIFDETPPNAYYVINKNNVVIPAGILQHPFFFVDGPPAVNYGGIGMVIGHEIMHGYDVGGSEYDDESTSRPWTTPEYLEKYVEKTLCLRESHKAAEPKRARQSVLNDTIDSENLADLVGAVISHAAFSSLPPLERSMTLPGLNLTAEHLFFVSQCAKWCASRRATSPRYASGRSRCIVPLMNMVEFSEAFGCASGTPMNPPKKCLFWA</sequence>
<evidence type="ECO:0000313" key="2">
    <source>
        <dbReference type="Proteomes" id="UP000821845"/>
    </source>
</evidence>
<reference evidence="1" key="1">
    <citation type="submission" date="2020-05" db="EMBL/GenBank/DDBJ databases">
        <title>Large-scale comparative analyses of tick genomes elucidate their genetic diversity and vector capacities.</title>
        <authorList>
            <person name="Jia N."/>
            <person name="Wang J."/>
            <person name="Shi W."/>
            <person name="Du L."/>
            <person name="Sun Y."/>
            <person name="Zhan W."/>
            <person name="Jiang J."/>
            <person name="Wang Q."/>
            <person name="Zhang B."/>
            <person name="Ji P."/>
            <person name="Sakyi L.B."/>
            <person name="Cui X."/>
            <person name="Yuan T."/>
            <person name="Jiang B."/>
            <person name="Yang W."/>
            <person name="Lam T.T.-Y."/>
            <person name="Chang Q."/>
            <person name="Ding S."/>
            <person name="Wang X."/>
            <person name="Zhu J."/>
            <person name="Ruan X."/>
            <person name="Zhao L."/>
            <person name="Wei J."/>
            <person name="Que T."/>
            <person name="Du C."/>
            <person name="Cheng J."/>
            <person name="Dai P."/>
            <person name="Han X."/>
            <person name="Huang E."/>
            <person name="Gao Y."/>
            <person name="Liu J."/>
            <person name="Shao H."/>
            <person name="Ye R."/>
            <person name="Li L."/>
            <person name="Wei W."/>
            <person name="Wang X."/>
            <person name="Wang C."/>
            <person name="Yang T."/>
            <person name="Huo Q."/>
            <person name="Li W."/>
            <person name="Guo W."/>
            <person name="Chen H."/>
            <person name="Zhou L."/>
            <person name="Ni X."/>
            <person name="Tian J."/>
            <person name="Zhou Y."/>
            <person name="Sheng Y."/>
            <person name="Liu T."/>
            <person name="Pan Y."/>
            <person name="Xia L."/>
            <person name="Li J."/>
            <person name="Zhao F."/>
            <person name="Cao W."/>
        </authorList>
    </citation>
    <scope>NUCLEOTIDE SEQUENCE</scope>
    <source>
        <strain evidence="1">Hyas-2018</strain>
    </source>
</reference>
<proteinExistence type="predicted"/>
<organism evidence="1 2">
    <name type="scientific">Hyalomma asiaticum</name>
    <name type="common">Tick</name>
    <dbReference type="NCBI Taxonomy" id="266040"/>
    <lineage>
        <taxon>Eukaryota</taxon>
        <taxon>Metazoa</taxon>
        <taxon>Ecdysozoa</taxon>
        <taxon>Arthropoda</taxon>
        <taxon>Chelicerata</taxon>
        <taxon>Arachnida</taxon>
        <taxon>Acari</taxon>
        <taxon>Parasitiformes</taxon>
        <taxon>Ixodida</taxon>
        <taxon>Ixodoidea</taxon>
        <taxon>Ixodidae</taxon>
        <taxon>Hyalomminae</taxon>
        <taxon>Hyalomma</taxon>
    </lineage>
</organism>
<keyword evidence="2" id="KW-1185">Reference proteome</keyword>
<evidence type="ECO:0000313" key="1">
    <source>
        <dbReference type="EMBL" id="KAH6932280.1"/>
    </source>
</evidence>
<accession>A0ACB7SCF2</accession>
<protein>
    <submittedName>
        <fullName evidence="1">Uncharacterized protein</fullName>
    </submittedName>
</protein>
<dbReference type="Proteomes" id="UP000821845">
    <property type="component" value="Chromosome 4"/>
</dbReference>
<gene>
    <name evidence="1" type="ORF">HPB50_004153</name>
</gene>
<dbReference type="EMBL" id="CM023484">
    <property type="protein sequence ID" value="KAH6932280.1"/>
    <property type="molecule type" value="Genomic_DNA"/>
</dbReference>
<comment type="caution">
    <text evidence="1">The sequence shown here is derived from an EMBL/GenBank/DDBJ whole genome shotgun (WGS) entry which is preliminary data.</text>
</comment>